<comment type="caution">
    <text evidence="1">The sequence shown here is derived from an EMBL/GenBank/DDBJ whole genome shotgun (WGS) entry which is preliminary data.</text>
</comment>
<evidence type="ECO:0000313" key="1">
    <source>
        <dbReference type="EMBL" id="EEQ05237.1"/>
    </source>
</evidence>
<name>A0ABM9XVJ8_YERBE</name>
<keyword evidence="2" id="KW-1185">Reference proteome</keyword>
<organism evidence="1 2">
    <name type="scientific">Yersinia bercovieri ATCC 43970</name>
    <dbReference type="NCBI Taxonomy" id="349968"/>
    <lineage>
        <taxon>Bacteria</taxon>
        <taxon>Pseudomonadati</taxon>
        <taxon>Pseudomonadota</taxon>
        <taxon>Gammaproteobacteria</taxon>
        <taxon>Enterobacterales</taxon>
        <taxon>Yersiniaceae</taxon>
        <taxon>Yersinia</taxon>
    </lineage>
</organism>
<gene>
    <name evidence="1" type="ORF">yberc0001_20470</name>
</gene>
<dbReference type="RefSeq" id="WP_005278668.1">
    <property type="nucleotide sequence ID" value="NZ_AALC02000066.1"/>
</dbReference>
<protein>
    <submittedName>
        <fullName evidence="1">Conserved hypothetical phage tail fiber protein</fullName>
    </submittedName>
</protein>
<dbReference type="EMBL" id="AALC02000066">
    <property type="protein sequence ID" value="EEQ05237.1"/>
    <property type="molecule type" value="Genomic_DNA"/>
</dbReference>
<evidence type="ECO:0000313" key="2">
    <source>
        <dbReference type="Proteomes" id="UP000010319"/>
    </source>
</evidence>
<sequence>MDTDPMMVSDYSIDDKPLTTQQRDELTATRATYRAWPTVENWPLIELPELPQWLLIEAVNQGYIVPTWPLAR</sequence>
<accession>A0ABM9XVJ8</accession>
<dbReference type="Proteomes" id="UP000010319">
    <property type="component" value="Unassembled WGS sequence"/>
</dbReference>
<reference evidence="1" key="1">
    <citation type="submission" date="2008-12" db="EMBL/GenBank/DDBJ databases">
        <title>Annotation of the Yersinia bercovieri ATCC 43970 genome.</title>
        <authorList>
            <person name="Read T.D."/>
            <person name="Akmal A."/>
            <person name="Bishop-Lilly K."/>
            <person name="Chen P.E."/>
            <person name="Cook C."/>
            <person name="Kiley M.P."/>
            <person name="Lentz S."/>
            <person name="Mateczun A."/>
            <person name="Nagarajan N."/>
            <person name="Nolan N."/>
            <person name="Osborne B.I."/>
            <person name="Pop M."/>
            <person name="Sozhamannan S."/>
            <person name="Stewart A.C."/>
            <person name="Sulakvelidze A."/>
            <person name="Thomason B."/>
            <person name="Willner K."/>
            <person name="Zwick M.E."/>
        </authorList>
    </citation>
    <scope>NUCLEOTIDE SEQUENCE [LARGE SCALE GENOMIC DNA]</scope>
    <source>
        <strain evidence="1">ATCC 43970</strain>
    </source>
</reference>
<proteinExistence type="predicted"/>